<organism evidence="11 12">
    <name type="scientific">Rhipicephalus microplus</name>
    <name type="common">Cattle tick</name>
    <name type="synonym">Boophilus microplus</name>
    <dbReference type="NCBI Taxonomy" id="6941"/>
    <lineage>
        <taxon>Eukaryota</taxon>
        <taxon>Metazoa</taxon>
        <taxon>Ecdysozoa</taxon>
        <taxon>Arthropoda</taxon>
        <taxon>Chelicerata</taxon>
        <taxon>Arachnida</taxon>
        <taxon>Acari</taxon>
        <taxon>Parasitiformes</taxon>
        <taxon>Ixodida</taxon>
        <taxon>Ixodoidea</taxon>
        <taxon>Ixodidae</taxon>
        <taxon>Rhipicephalinae</taxon>
        <taxon>Rhipicephalus</taxon>
        <taxon>Boophilus</taxon>
    </lineage>
</organism>
<evidence type="ECO:0000256" key="3">
    <source>
        <dbReference type="ARBA" id="ARBA00022692"/>
    </source>
</evidence>
<dbReference type="InterPro" id="IPR027417">
    <property type="entry name" value="P-loop_NTPase"/>
</dbReference>
<keyword evidence="12" id="KW-1185">Reference proteome</keyword>
<dbReference type="FunFam" id="3.40.50.300:FF:000604">
    <property type="entry name" value="ABC transporter B family member 28"/>
    <property type="match status" value="1"/>
</dbReference>
<dbReference type="Gene3D" id="3.40.50.300">
    <property type="entry name" value="P-loop containing nucleotide triphosphate hydrolases"/>
    <property type="match status" value="1"/>
</dbReference>
<feature type="transmembrane region" description="Helical" evidence="8">
    <location>
        <begin position="197"/>
        <end position="219"/>
    </location>
</feature>
<sequence>MRPTLHSYICPRCNVAHTLAHLLLQCEVRVPRKQAAPDAGQDLLSEAGEAAVSQPDLVEQRQVVVRARPAVQARGRRSTSNKTCFAFMCSHAQTQSKLEAEESTEYRFAGAVALEAITFIKTVIAYGGQHKEMTRYSDGLDRATQTGFRKGLVASVGVSVIWASIFANYALGFWYGINLIVADFEMPPGQRQYDTSTLIIVFFSVLMFSMSLGQATPYFHAFANAKRAAGKVYQVIDRKPAIDSRSTEGIKPMEFEGAIQFNEVTFSYPSLPTTDTPALHNFSMSIDPGETVAVIGRQKCGKSTIISLMQRFYDVTGGQILVDQKDIRSYNIGWLRGQMGVVGQRPVLFDATVSENIRLGLGTATQHDIEQAAIAANAHHFVLKLPKKYDTLVGPHGHPLNSSETQRLGIARAMVRNPRIFLLDDQPSTLDSEADMAVQVALDKARAGRTALIMAQRLSTIRCADRVIVMRAGRVVDIGSHTELIKKGSAPYIDIITTQHVGQNGADALPVKLKTKRRPKRGTRLLTRRLRDLIPACGGCIFD</sequence>
<evidence type="ECO:0000259" key="10">
    <source>
        <dbReference type="PROSITE" id="PS50929"/>
    </source>
</evidence>
<proteinExistence type="predicted"/>
<feature type="domain" description="ABC transporter" evidence="9">
    <location>
        <begin position="259"/>
        <end position="497"/>
    </location>
</feature>
<dbReference type="InterPro" id="IPR036640">
    <property type="entry name" value="ABC1_TM_sf"/>
</dbReference>
<dbReference type="InterPro" id="IPR039421">
    <property type="entry name" value="Type_1_exporter"/>
</dbReference>
<keyword evidence="6 8" id="KW-1133">Transmembrane helix</keyword>
<keyword evidence="7 8" id="KW-0472">Membrane</keyword>
<dbReference type="PROSITE" id="PS50929">
    <property type="entry name" value="ABC_TM1F"/>
    <property type="match status" value="1"/>
</dbReference>
<reference evidence="11" key="1">
    <citation type="journal article" date="2020" name="Cell">
        <title>Large-Scale Comparative Analyses of Tick Genomes Elucidate Their Genetic Diversity and Vector Capacities.</title>
        <authorList>
            <consortium name="Tick Genome and Microbiome Consortium (TIGMIC)"/>
            <person name="Jia N."/>
            <person name="Wang J."/>
            <person name="Shi W."/>
            <person name="Du L."/>
            <person name="Sun Y."/>
            <person name="Zhan W."/>
            <person name="Jiang J.F."/>
            <person name="Wang Q."/>
            <person name="Zhang B."/>
            <person name="Ji P."/>
            <person name="Bell-Sakyi L."/>
            <person name="Cui X.M."/>
            <person name="Yuan T.T."/>
            <person name="Jiang B.G."/>
            <person name="Yang W.F."/>
            <person name="Lam T.T."/>
            <person name="Chang Q.C."/>
            <person name="Ding S.J."/>
            <person name="Wang X.J."/>
            <person name="Zhu J.G."/>
            <person name="Ruan X.D."/>
            <person name="Zhao L."/>
            <person name="Wei J.T."/>
            <person name="Ye R.Z."/>
            <person name="Que T.C."/>
            <person name="Du C.H."/>
            <person name="Zhou Y.H."/>
            <person name="Cheng J.X."/>
            <person name="Dai P.F."/>
            <person name="Guo W.B."/>
            <person name="Han X.H."/>
            <person name="Huang E.J."/>
            <person name="Li L.F."/>
            <person name="Wei W."/>
            <person name="Gao Y.C."/>
            <person name="Liu J.Z."/>
            <person name="Shao H.Z."/>
            <person name="Wang X."/>
            <person name="Wang C.C."/>
            <person name="Yang T.C."/>
            <person name="Huo Q.B."/>
            <person name="Li W."/>
            <person name="Chen H.Y."/>
            <person name="Chen S.E."/>
            <person name="Zhou L.G."/>
            <person name="Ni X.B."/>
            <person name="Tian J.H."/>
            <person name="Sheng Y."/>
            <person name="Liu T."/>
            <person name="Pan Y.S."/>
            <person name="Xia L.Y."/>
            <person name="Li J."/>
            <person name="Zhao F."/>
            <person name="Cao W.C."/>
        </authorList>
    </citation>
    <scope>NUCLEOTIDE SEQUENCE</scope>
    <source>
        <strain evidence="11">Rmic-2018</strain>
    </source>
</reference>
<gene>
    <name evidence="11" type="ORF">HPB51_016687</name>
</gene>
<dbReference type="Proteomes" id="UP000821866">
    <property type="component" value="Chromosome 9"/>
</dbReference>
<dbReference type="SMART" id="SM00382">
    <property type="entry name" value="AAA"/>
    <property type="match status" value="1"/>
</dbReference>
<dbReference type="Gene3D" id="1.20.1560.10">
    <property type="entry name" value="ABC transporter type 1, transmembrane domain"/>
    <property type="match status" value="1"/>
</dbReference>
<protein>
    <submittedName>
        <fullName evidence="11">Uncharacterized protein</fullName>
    </submittedName>
</protein>
<dbReference type="PANTHER" id="PTHR24222:SF76">
    <property type="entry name" value="MYCOBACTIN IMPORT ATP-BINDING_PERMEASE PROTEIN IRTB"/>
    <property type="match status" value="1"/>
</dbReference>
<dbReference type="InterPro" id="IPR011527">
    <property type="entry name" value="ABC1_TM_dom"/>
</dbReference>
<evidence type="ECO:0000313" key="12">
    <source>
        <dbReference type="Proteomes" id="UP000821866"/>
    </source>
</evidence>
<dbReference type="Pfam" id="PF00664">
    <property type="entry name" value="ABC_membrane"/>
    <property type="match status" value="1"/>
</dbReference>
<accession>A0A9J6D5T1</accession>
<feature type="transmembrane region" description="Helical" evidence="8">
    <location>
        <begin position="152"/>
        <end position="177"/>
    </location>
</feature>
<dbReference type="SUPFAM" id="SSF52540">
    <property type="entry name" value="P-loop containing nucleoside triphosphate hydrolases"/>
    <property type="match status" value="1"/>
</dbReference>
<dbReference type="AlphaFoldDB" id="A0A9J6D5T1"/>
<dbReference type="GO" id="GO:0005524">
    <property type="term" value="F:ATP binding"/>
    <property type="evidence" value="ECO:0007669"/>
    <property type="project" value="UniProtKB-KW"/>
</dbReference>
<dbReference type="EMBL" id="JABSTU010000011">
    <property type="protein sequence ID" value="KAH8009408.1"/>
    <property type="molecule type" value="Genomic_DNA"/>
</dbReference>
<evidence type="ECO:0000256" key="1">
    <source>
        <dbReference type="ARBA" id="ARBA00004141"/>
    </source>
</evidence>
<dbReference type="Pfam" id="PF00005">
    <property type="entry name" value="ABC_tran"/>
    <property type="match status" value="1"/>
</dbReference>
<keyword evidence="3 8" id="KW-0812">Transmembrane</keyword>
<reference evidence="11" key="2">
    <citation type="submission" date="2021-09" db="EMBL/GenBank/DDBJ databases">
        <authorList>
            <person name="Jia N."/>
            <person name="Wang J."/>
            <person name="Shi W."/>
            <person name="Du L."/>
            <person name="Sun Y."/>
            <person name="Zhan W."/>
            <person name="Jiang J."/>
            <person name="Wang Q."/>
            <person name="Zhang B."/>
            <person name="Ji P."/>
            <person name="Sakyi L.B."/>
            <person name="Cui X."/>
            <person name="Yuan T."/>
            <person name="Jiang B."/>
            <person name="Yang W."/>
            <person name="Lam T.T.-Y."/>
            <person name="Chang Q."/>
            <person name="Ding S."/>
            <person name="Wang X."/>
            <person name="Zhu J."/>
            <person name="Ruan X."/>
            <person name="Zhao L."/>
            <person name="Wei J."/>
            <person name="Que T."/>
            <person name="Du C."/>
            <person name="Cheng J."/>
            <person name="Dai P."/>
            <person name="Han X."/>
            <person name="Huang E."/>
            <person name="Gao Y."/>
            <person name="Liu J."/>
            <person name="Shao H."/>
            <person name="Ye R."/>
            <person name="Li L."/>
            <person name="Wei W."/>
            <person name="Wang X."/>
            <person name="Wang C."/>
            <person name="Huo Q."/>
            <person name="Li W."/>
            <person name="Guo W."/>
            <person name="Chen H."/>
            <person name="Chen S."/>
            <person name="Zhou L."/>
            <person name="Zhou L."/>
            <person name="Ni X."/>
            <person name="Tian J."/>
            <person name="Zhou Y."/>
            <person name="Sheng Y."/>
            <person name="Liu T."/>
            <person name="Pan Y."/>
            <person name="Xia L."/>
            <person name="Li J."/>
            <person name="Zhao F."/>
            <person name="Cao W."/>
        </authorList>
    </citation>
    <scope>NUCLEOTIDE SEQUENCE</scope>
    <source>
        <strain evidence="11">Rmic-2018</strain>
        <tissue evidence="11">Larvae</tissue>
    </source>
</reference>
<dbReference type="GO" id="GO:0016887">
    <property type="term" value="F:ATP hydrolysis activity"/>
    <property type="evidence" value="ECO:0007669"/>
    <property type="project" value="InterPro"/>
</dbReference>
<dbReference type="PROSITE" id="PS50893">
    <property type="entry name" value="ABC_TRANSPORTER_2"/>
    <property type="match status" value="1"/>
</dbReference>
<comment type="caution">
    <text evidence="11">The sequence shown here is derived from an EMBL/GenBank/DDBJ whole genome shotgun (WGS) entry which is preliminary data.</text>
</comment>
<dbReference type="InterPro" id="IPR003593">
    <property type="entry name" value="AAA+_ATPase"/>
</dbReference>
<dbReference type="SUPFAM" id="SSF90123">
    <property type="entry name" value="ABC transporter transmembrane region"/>
    <property type="match status" value="1"/>
</dbReference>
<comment type="subcellular location">
    <subcellularLocation>
        <location evidence="1">Membrane</location>
        <topology evidence="1">Multi-pass membrane protein</topology>
    </subcellularLocation>
</comment>
<keyword evidence="4" id="KW-0547">Nucleotide-binding</keyword>
<evidence type="ECO:0000259" key="9">
    <source>
        <dbReference type="PROSITE" id="PS50893"/>
    </source>
</evidence>
<name>A0A9J6D5T1_RHIMP</name>
<evidence type="ECO:0000256" key="8">
    <source>
        <dbReference type="SAM" id="Phobius"/>
    </source>
</evidence>
<evidence type="ECO:0000256" key="4">
    <source>
        <dbReference type="ARBA" id="ARBA00022741"/>
    </source>
</evidence>
<dbReference type="VEuPathDB" id="VectorBase:LOC119177985"/>
<evidence type="ECO:0000256" key="6">
    <source>
        <dbReference type="ARBA" id="ARBA00022989"/>
    </source>
</evidence>
<dbReference type="GO" id="GO:0005886">
    <property type="term" value="C:plasma membrane"/>
    <property type="evidence" value="ECO:0007669"/>
    <property type="project" value="TreeGrafter"/>
</dbReference>
<keyword evidence="2" id="KW-0813">Transport</keyword>
<dbReference type="GO" id="GO:0005737">
    <property type="term" value="C:cytoplasm"/>
    <property type="evidence" value="ECO:0007669"/>
    <property type="project" value="UniProtKB-ARBA"/>
</dbReference>
<feature type="domain" description="ABC transmembrane type-1" evidence="10">
    <location>
        <begin position="97"/>
        <end position="224"/>
    </location>
</feature>
<evidence type="ECO:0000313" key="11">
    <source>
        <dbReference type="EMBL" id="KAH8009408.1"/>
    </source>
</evidence>
<dbReference type="GO" id="GO:0140359">
    <property type="term" value="F:ABC-type transporter activity"/>
    <property type="evidence" value="ECO:0007669"/>
    <property type="project" value="InterPro"/>
</dbReference>
<evidence type="ECO:0000256" key="5">
    <source>
        <dbReference type="ARBA" id="ARBA00022840"/>
    </source>
</evidence>
<evidence type="ECO:0000256" key="2">
    <source>
        <dbReference type="ARBA" id="ARBA00022448"/>
    </source>
</evidence>
<dbReference type="InterPro" id="IPR003439">
    <property type="entry name" value="ABC_transporter-like_ATP-bd"/>
</dbReference>
<keyword evidence="5" id="KW-0067">ATP-binding</keyword>
<evidence type="ECO:0000256" key="7">
    <source>
        <dbReference type="ARBA" id="ARBA00023136"/>
    </source>
</evidence>
<dbReference type="PANTHER" id="PTHR24222">
    <property type="entry name" value="ABC TRANSPORTER B FAMILY"/>
    <property type="match status" value="1"/>
</dbReference>